<keyword evidence="1" id="KW-0378">Hydrolase</keyword>
<evidence type="ECO:0000313" key="2">
    <source>
        <dbReference type="Proteomes" id="UP001380953"/>
    </source>
</evidence>
<proteinExistence type="predicted"/>
<accession>A0ACC6P6X5</accession>
<organism evidence="1 2">
    <name type="scientific">Saccharibacillus sacchari</name>
    <dbReference type="NCBI Taxonomy" id="456493"/>
    <lineage>
        <taxon>Bacteria</taxon>
        <taxon>Bacillati</taxon>
        <taxon>Bacillota</taxon>
        <taxon>Bacilli</taxon>
        <taxon>Bacillales</taxon>
        <taxon>Paenibacillaceae</taxon>
        <taxon>Saccharibacillus</taxon>
    </lineage>
</organism>
<gene>
    <name evidence="1" type="ORF">WKI47_01865</name>
</gene>
<reference evidence="1" key="1">
    <citation type="submission" date="2024-03" db="EMBL/GenBank/DDBJ databases">
        <title>Whole genome sequecning of epiphytes from Marcgravia umbellata leaves.</title>
        <authorList>
            <person name="Kumar G."/>
            <person name="Savka M.A."/>
        </authorList>
    </citation>
    <scope>NUCLEOTIDE SEQUENCE</scope>
    <source>
        <strain evidence="1">RIT_BL5</strain>
    </source>
</reference>
<dbReference type="EMBL" id="JBBKAR010000003">
    <property type="protein sequence ID" value="MEJ8302656.1"/>
    <property type="molecule type" value="Genomic_DNA"/>
</dbReference>
<keyword evidence="2" id="KW-1185">Reference proteome</keyword>
<evidence type="ECO:0000313" key="1">
    <source>
        <dbReference type="EMBL" id="MEJ8302656.1"/>
    </source>
</evidence>
<sequence length="294" mass="33927">MKKVSVEELENSYYKAYDKTLTLWKTEFASERVTTTFGETHVLVSGKPSSPPLILLHAHEFSSTMWYTNIAELSECFRVYAVDILGDKNRTKVTRFPNTREEYADWLEEVLNHFKVNTASIVGISYGALMALNFAILRPERVGKLFIMSPSMGISNINGFYVAKLIVNSVVSSRPQFISKLMHWMFDERFHPQTEFYEQIVAGAVWGNPHSHVQKGKRVWPYLFKNEELSQIKCPVHIVVGDKDPTQNIEKTIQRAQSYIQGVTTERIKSGHFMNMETPEIVNFKILEFMRTKD</sequence>
<dbReference type="Proteomes" id="UP001380953">
    <property type="component" value="Unassembled WGS sequence"/>
</dbReference>
<protein>
    <submittedName>
        <fullName evidence="1">Alpha/beta hydrolase</fullName>
    </submittedName>
</protein>
<comment type="caution">
    <text evidence="1">The sequence shown here is derived from an EMBL/GenBank/DDBJ whole genome shotgun (WGS) entry which is preliminary data.</text>
</comment>
<name>A0ACC6P6X5_9BACL</name>